<evidence type="ECO:0000256" key="8">
    <source>
        <dbReference type="ARBA" id="ARBA00022832"/>
    </source>
</evidence>
<evidence type="ECO:0000256" key="10">
    <source>
        <dbReference type="ARBA" id="ARBA00023098"/>
    </source>
</evidence>
<evidence type="ECO:0000256" key="13">
    <source>
        <dbReference type="ARBA" id="ARBA00035852"/>
    </source>
</evidence>
<keyword evidence="5" id="KW-0963">Cytoplasm</keyword>
<dbReference type="CDD" id="cd03443">
    <property type="entry name" value="PaaI_thioesterase"/>
    <property type="match status" value="1"/>
</dbReference>
<proteinExistence type="inferred from homology"/>
<evidence type="ECO:0000256" key="1">
    <source>
        <dbReference type="ARBA" id="ARBA00004170"/>
    </source>
</evidence>
<evidence type="ECO:0000313" key="25">
    <source>
        <dbReference type="EMBL" id="PSR21358.1"/>
    </source>
</evidence>
<evidence type="ECO:0000256" key="12">
    <source>
        <dbReference type="ARBA" id="ARBA00023273"/>
    </source>
</evidence>
<keyword evidence="8" id="KW-0276">Fatty acid metabolism</keyword>
<keyword evidence="7" id="KW-0378">Hydrolase</keyword>
<dbReference type="EMBL" id="PXYV01000036">
    <property type="protein sequence ID" value="PSR21358.1"/>
    <property type="molecule type" value="Genomic_DNA"/>
</dbReference>
<comment type="catalytic activity">
    <reaction evidence="14">
        <text>(9Z)-octadecenoyl-CoA + H2O = (9Z)-octadecenoate + CoA + H(+)</text>
        <dbReference type="Rhea" id="RHEA:40139"/>
        <dbReference type="ChEBI" id="CHEBI:15377"/>
        <dbReference type="ChEBI" id="CHEBI:15378"/>
        <dbReference type="ChEBI" id="CHEBI:30823"/>
        <dbReference type="ChEBI" id="CHEBI:57287"/>
        <dbReference type="ChEBI" id="CHEBI:57387"/>
    </reaction>
    <physiologicalReaction direction="left-to-right" evidence="14">
        <dbReference type="Rhea" id="RHEA:40140"/>
    </physiologicalReaction>
</comment>
<dbReference type="PANTHER" id="PTHR12418">
    <property type="entry name" value="ACYL-COENZYME A THIOESTERASE THEM4"/>
    <property type="match status" value="1"/>
</dbReference>
<evidence type="ECO:0000256" key="23">
    <source>
        <dbReference type="ARBA" id="ARBA00048180"/>
    </source>
</evidence>
<evidence type="ECO:0000256" key="18">
    <source>
        <dbReference type="ARBA" id="ARBA00043210"/>
    </source>
</evidence>
<dbReference type="Pfam" id="PF03061">
    <property type="entry name" value="4HBT"/>
    <property type="match status" value="1"/>
</dbReference>
<evidence type="ECO:0000256" key="20">
    <source>
        <dbReference type="ARBA" id="ARBA00047734"/>
    </source>
</evidence>
<organism evidence="25 26">
    <name type="scientific">Sulfobacillus acidophilus</name>
    <dbReference type="NCBI Taxonomy" id="53633"/>
    <lineage>
        <taxon>Bacteria</taxon>
        <taxon>Bacillati</taxon>
        <taxon>Bacillota</taxon>
        <taxon>Clostridia</taxon>
        <taxon>Eubacteriales</taxon>
        <taxon>Clostridiales Family XVII. Incertae Sedis</taxon>
        <taxon>Sulfobacillus</taxon>
    </lineage>
</organism>
<reference evidence="25 26" key="1">
    <citation type="journal article" date="2014" name="BMC Genomics">
        <title>Comparison of environmental and isolate Sulfobacillus genomes reveals diverse carbon, sulfur, nitrogen, and hydrogen metabolisms.</title>
        <authorList>
            <person name="Justice N.B."/>
            <person name="Norman A."/>
            <person name="Brown C.T."/>
            <person name="Singh A."/>
            <person name="Thomas B.C."/>
            <person name="Banfield J.F."/>
        </authorList>
    </citation>
    <scope>NUCLEOTIDE SEQUENCE [LARGE SCALE GENOMIC DNA]</scope>
    <source>
        <strain evidence="25">AMDSBA3</strain>
    </source>
</reference>
<keyword evidence="11" id="KW-0472">Membrane</keyword>
<dbReference type="GO" id="GO:0006631">
    <property type="term" value="P:fatty acid metabolic process"/>
    <property type="evidence" value="ECO:0007669"/>
    <property type="project" value="UniProtKB-KW"/>
</dbReference>
<dbReference type="Proteomes" id="UP000241848">
    <property type="component" value="Unassembled WGS sequence"/>
</dbReference>
<sequence length="162" mass="17814">MPKNDPVAYVQDFYADQFAWCYGCGRFNKDGHHFRTRWDGDNTLTEYTPRPEHIAIPGFVYGGLLASLIDCHSTGSAALALYHRDGHQLGDDAPVPRCMTASLKVDYLKPTPLGPVLTVRGNIAEIGTRKVVVKSGVYVGDELCVKGEVVAVVARIGQEHQR</sequence>
<dbReference type="InterPro" id="IPR052365">
    <property type="entry name" value="THEM4/THEM5_acyl-CoA_thioest"/>
</dbReference>
<dbReference type="AlphaFoldDB" id="A0A2T2WGJ6"/>
<evidence type="ECO:0000259" key="24">
    <source>
        <dbReference type="Pfam" id="PF03061"/>
    </source>
</evidence>
<comment type="catalytic activity">
    <reaction evidence="22">
        <text>dodecanoyl-CoA + H2O = dodecanoate + CoA + H(+)</text>
        <dbReference type="Rhea" id="RHEA:30135"/>
        <dbReference type="ChEBI" id="CHEBI:15377"/>
        <dbReference type="ChEBI" id="CHEBI:15378"/>
        <dbReference type="ChEBI" id="CHEBI:18262"/>
        <dbReference type="ChEBI" id="CHEBI:57287"/>
        <dbReference type="ChEBI" id="CHEBI:57375"/>
    </reaction>
    <physiologicalReaction direction="left-to-right" evidence="22">
        <dbReference type="Rhea" id="RHEA:30136"/>
    </physiologicalReaction>
</comment>
<evidence type="ECO:0000256" key="6">
    <source>
        <dbReference type="ARBA" id="ARBA00022703"/>
    </source>
</evidence>
<comment type="catalytic activity">
    <reaction evidence="19">
        <text>octanoyl-CoA + H2O = octanoate + CoA + H(+)</text>
        <dbReference type="Rhea" id="RHEA:30143"/>
        <dbReference type="ChEBI" id="CHEBI:15377"/>
        <dbReference type="ChEBI" id="CHEBI:15378"/>
        <dbReference type="ChEBI" id="CHEBI:25646"/>
        <dbReference type="ChEBI" id="CHEBI:57287"/>
        <dbReference type="ChEBI" id="CHEBI:57386"/>
    </reaction>
    <physiologicalReaction direction="left-to-right" evidence="19">
        <dbReference type="Rhea" id="RHEA:30144"/>
    </physiologicalReaction>
</comment>
<keyword evidence="6" id="KW-0053">Apoptosis</keyword>
<evidence type="ECO:0000256" key="4">
    <source>
        <dbReference type="ARBA" id="ARBA00022475"/>
    </source>
</evidence>
<dbReference type="EC" id="3.1.2.2" evidence="16"/>
<evidence type="ECO:0000256" key="2">
    <source>
        <dbReference type="ARBA" id="ARBA00004496"/>
    </source>
</evidence>
<keyword evidence="10" id="KW-0443">Lipid metabolism</keyword>
<evidence type="ECO:0000256" key="11">
    <source>
        <dbReference type="ARBA" id="ARBA00023136"/>
    </source>
</evidence>
<evidence type="ECO:0000313" key="26">
    <source>
        <dbReference type="Proteomes" id="UP000241848"/>
    </source>
</evidence>
<comment type="catalytic activity">
    <reaction evidence="13">
        <text>(5Z,8Z,11Z,14Z)-eicosatetraenoyl-CoA + H2O = (5Z,8Z,11Z,14Z)-eicosatetraenoate + CoA + H(+)</text>
        <dbReference type="Rhea" id="RHEA:40151"/>
        <dbReference type="ChEBI" id="CHEBI:15377"/>
        <dbReference type="ChEBI" id="CHEBI:15378"/>
        <dbReference type="ChEBI" id="CHEBI:32395"/>
        <dbReference type="ChEBI" id="CHEBI:57287"/>
        <dbReference type="ChEBI" id="CHEBI:57368"/>
    </reaction>
    <physiologicalReaction direction="left-to-right" evidence="13">
        <dbReference type="Rhea" id="RHEA:40152"/>
    </physiologicalReaction>
</comment>
<dbReference type="SUPFAM" id="SSF54637">
    <property type="entry name" value="Thioesterase/thiol ester dehydrase-isomerase"/>
    <property type="match status" value="1"/>
</dbReference>
<comment type="catalytic activity">
    <reaction evidence="21">
        <text>decanoyl-CoA + H2O = decanoate + CoA + H(+)</text>
        <dbReference type="Rhea" id="RHEA:40059"/>
        <dbReference type="ChEBI" id="CHEBI:15377"/>
        <dbReference type="ChEBI" id="CHEBI:15378"/>
        <dbReference type="ChEBI" id="CHEBI:27689"/>
        <dbReference type="ChEBI" id="CHEBI:57287"/>
        <dbReference type="ChEBI" id="CHEBI:61430"/>
    </reaction>
    <physiologicalReaction direction="left-to-right" evidence="21">
        <dbReference type="Rhea" id="RHEA:40060"/>
    </physiologicalReaction>
</comment>
<keyword evidence="4" id="KW-1003">Cell membrane</keyword>
<comment type="subcellular location">
    <subcellularLocation>
        <location evidence="3">Cell projection</location>
        <location evidence="3">Ruffle membrane</location>
    </subcellularLocation>
    <subcellularLocation>
        <location evidence="2">Cytoplasm</location>
    </subcellularLocation>
    <subcellularLocation>
        <location evidence="1">Membrane</location>
        <topology evidence="1">Peripheral membrane protein</topology>
    </subcellularLocation>
</comment>
<keyword evidence="9" id="KW-0809">Transit peptide</keyword>
<evidence type="ECO:0000256" key="5">
    <source>
        <dbReference type="ARBA" id="ARBA00022490"/>
    </source>
</evidence>
<evidence type="ECO:0000256" key="7">
    <source>
        <dbReference type="ARBA" id="ARBA00022801"/>
    </source>
</evidence>
<dbReference type="InterPro" id="IPR029069">
    <property type="entry name" value="HotDog_dom_sf"/>
</dbReference>
<dbReference type="Gene3D" id="3.10.129.10">
    <property type="entry name" value="Hotdog Thioesterase"/>
    <property type="match status" value="1"/>
</dbReference>
<feature type="domain" description="Thioesterase" evidence="24">
    <location>
        <begin position="58"/>
        <end position="142"/>
    </location>
</feature>
<dbReference type="GO" id="GO:0016020">
    <property type="term" value="C:membrane"/>
    <property type="evidence" value="ECO:0007669"/>
    <property type="project" value="UniProtKB-SubCell"/>
</dbReference>
<keyword evidence="12" id="KW-0966">Cell projection</keyword>
<evidence type="ECO:0000256" key="22">
    <source>
        <dbReference type="ARBA" id="ARBA00048074"/>
    </source>
</evidence>
<dbReference type="GO" id="GO:0005737">
    <property type="term" value="C:cytoplasm"/>
    <property type="evidence" value="ECO:0007669"/>
    <property type="project" value="UniProtKB-SubCell"/>
</dbReference>
<evidence type="ECO:0000256" key="3">
    <source>
        <dbReference type="ARBA" id="ARBA00004632"/>
    </source>
</evidence>
<dbReference type="InterPro" id="IPR006683">
    <property type="entry name" value="Thioestr_dom"/>
</dbReference>
<comment type="catalytic activity">
    <reaction evidence="23">
        <text>tetradecanoyl-CoA + H2O = tetradecanoate + CoA + H(+)</text>
        <dbReference type="Rhea" id="RHEA:40119"/>
        <dbReference type="ChEBI" id="CHEBI:15377"/>
        <dbReference type="ChEBI" id="CHEBI:15378"/>
        <dbReference type="ChEBI" id="CHEBI:30807"/>
        <dbReference type="ChEBI" id="CHEBI:57287"/>
        <dbReference type="ChEBI" id="CHEBI:57385"/>
    </reaction>
    <physiologicalReaction direction="left-to-right" evidence="23">
        <dbReference type="Rhea" id="RHEA:40120"/>
    </physiologicalReaction>
</comment>
<protein>
    <recommendedName>
        <fullName evidence="17">Acyl-coenzyme A thioesterase THEM4</fullName>
        <ecNumber evidence="16">3.1.2.2</ecNumber>
    </recommendedName>
    <alternativeName>
        <fullName evidence="18">Thioesterase superfamily member 4</fullName>
    </alternativeName>
</protein>
<evidence type="ECO:0000256" key="14">
    <source>
        <dbReference type="ARBA" id="ARBA00037002"/>
    </source>
</evidence>
<gene>
    <name evidence="25" type="ORF">C7B45_11290</name>
</gene>
<evidence type="ECO:0000256" key="9">
    <source>
        <dbReference type="ARBA" id="ARBA00022946"/>
    </source>
</evidence>
<name>A0A2T2WGJ6_9FIRM</name>
<accession>A0A2T2WGJ6</accession>
<comment type="catalytic activity">
    <reaction evidence="20">
        <text>hexadecanoyl-CoA + H2O = hexadecanoate + CoA + H(+)</text>
        <dbReference type="Rhea" id="RHEA:16645"/>
        <dbReference type="ChEBI" id="CHEBI:7896"/>
        <dbReference type="ChEBI" id="CHEBI:15377"/>
        <dbReference type="ChEBI" id="CHEBI:15378"/>
        <dbReference type="ChEBI" id="CHEBI:57287"/>
        <dbReference type="ChEBI" id="CHEBI:57379"/>
        <dbReference type="EC" id="3.1.2.2"/>
    </reaction>
    <physiologicalReaction direction="left-to-right" evidence="20">
        <dbReference type="Rhea" id="RHEA:16646"/>
    </physiologicalReaction>
</comment>
<dbReference type="GO" id="GO:0016787">
    <property type="term" value="F:hydrolase activity"/>
    <property type="evidence" value="ECO:0007669"/>
    <property type="project" value="UniProtKB-KW"/>
</dbReference>
<dbReference type="PANTHER" id="PTHR12418:SF19">
    <property type="entry name" value="ACYL-COENZYME A THIOESTERASE THEM4"/>
    <property type="match status" value="1"/>
</dbReference>
<evidence type="ECO:0000256" key="21">
    <source>
        <dbReference type="ARBA" id="ARBA00047969"/>
    </source>
</evidence>
<evidence type="ECO:0000256" key="15">
    <source>
        <dbReference type="ARBA" id="ARBA00038456"/>
    </source>
</evidence>
<comment type="similarity">
    <text evidence="15">Belongs to the THEM4/THEM5 thioesterase family.</text>
</comment>
<evidence type="ECO:0000256" key="19">
    <source>
        <dbReference type="ARBA" id="ARBA00047588"/>
    </source>
</evidence>
<evidence type="ECO:0000256" key="16">
    <source>
        <dbReference type="ARBA" id="ARBA00038848"/>
    </source>
</evidence>
<comment type="caution">
    <text evidence="25">The sequence shown here is derived from an EMBL/GenBank/DDBJ whole genome shotgun (WGS) entry which is preliminary data.</text>
</comment>
<evidence type="ECO:0000256" key="17">
    <source>
        <dbReference type="ARBA" id="ARBA00040123"/>
    </source>
</evidence>